<protein>
    <recommendedName>
        <fullName evidence="2">Tail specific protease domain-containing protein</fullName>
    </recommendedName>
</protein>
<name>A0A7L5DWD6_9BACT</name>
<dbReference type="AlphaFoldDB" id="A0A7L5DWD6"/>
<dbReference type="RefSeq" id="WP_169552256.1">
    <property type="nucleotide sequence ID" value="NZ_CP051677.1"/>
</dbReference>
<dbReference type="InterPro" id="IPR005151">
    <property type="entry name" value="Tail-specific_protease"/>
</dbReference>
<dbReference type="PANTHER" id="PTHR11261">
    <property type="entry name" value="INTERPHOTORECEPTOR RETINOID-BINDING PROTEIN"/>
    <property type="match status" value="1"/>
</dbReference>
<dbReference type="PANTHER" id="PTHR11261:SF3">
    <property type="entry name" value="RETINOL-BINDING PROTEIN 3"/>
    <property type="match status" value="1"/>
</dbReference>
<feature type="domain" description="Tail specific protease" evidence="2">
    <location>
        <begin position="104"/>
        <end position="309"/>
    </location>
</feature>
<dbReference type="Proteomes" id="UP000501128">
    <property type="component" value="Chromosome"/>
</dbReference>
<evidence type="ECO:0000256" key="1">
    <source>
        <dbReference type="SAM" id="SignalP"/>
    </source>
</evidence>
<dbReference type="Pfam" id="PF03572">
    <property type="entry name" value="Peptidase_S41"/>
    <property type="match status" value="1"/>
</dbReference>
<evidence type="ECO:0000313" key="3">
    <source>
        <dbReference type="EMBL" id="QJD80297.1"/>
    </source>
</evidence>
<proteinExistence type="predicted"/>
<accession>A0A7L5DWD6</accession>
<dbReference type="Gene3D" id="3.90.226.10">
    <property type="entry name" value="2-enoyl-CoA Hydratase, Chain A, domain 1"/>
    <property type="match status" value="1"/>
</dbReference>
<dbReference type="CDD" id="cd06567">
    <property type="entry name" value="Peptidase_S41"/>
    <property type="match status" value="1"/>
</dbReference>
<dbReference type="EMBL" id="CP051677">
    <property type="protein sequence ID" value="QJD80297.1"/>
    <property type="molecule type" value="Genomic_DNA"/>
</dbReference>
<dbReference type="KEGG" id="srho:HH216_19120"/>
<reference evidence="3 4" key="1">
    <citation type="submission" date="2020-04" db="EMBL/GenBank/DDBJ databases">
        <title>Genome sequencing of novel species.</title>
        <authorList>
            <person name="Heo J."/>
            <person name="Kim S.-J."/>
            <person name="Kim J.-S."/>
            <person name="Hong S.-B."/>
            <person name="Kwon S.-W."/>
        </authorList>
    </citation>
    <scope>NUCLEOTIDE SEQUENCE [LARGE SCALE GENOMIC DNA]</scope>
    <source>
        <strain evidence="3 4">CJU-R4</strain>
    </source>
</reference>
<sequence>MKYTLMLFCSSLASLSNAVFGQSQKVITLLDTTIQIMQRQSVNTKLVDWKKIKDEALSGAKSVTDPYQLGPVIRNLYRALDDYHGSFYYKDSTFRWKHKEPTISDSIMREWKRGAGIKTAFLDDNIGYLRIPGMQFSGKQSSDSNAQKLNDSLCLLLKKDIKGLVIDLRLNGGGAMYPMILGVQQLLEKGQVGSFQSEKREKWYLTETSFSFDTTVLANIKPACAVNGQKIPIAFLISPPTGSSAEFLLIAFKGRDKTILVGTETAGFVTSVAGFPINDAAYVLLSTSYGRDRKGVTYKSAFKPDVLVNSTDSFNNIQQDEKVKQAVRWLKKNKPSQDN</sequence>
<dbReference type="SMART" id="SM00245">
    <property type="entry name" value="TSPc"/>
    <property type="match status" value="1"/>
</dbReference>
<gene>
    <name evidence="3" type="ORF">HH216_19120</name>
</gene>
<keyword evidence="4" id="KW-1185">Reference proteome</keyword>
<dbReference type="GO" id="GO:0006508">
    <property type="term" value="P:proteolysis"/>
    <property type="evidence" value="ECO:0007669"/>
    <property type="project" value="InterPro"/>
</dbReference>
<dbReference type="GO" id="GO:0008236">
    <property type="term" value="F:serine-type peptidase activity"/>
    <property type="evidence" value="ECO:0007669"/>
    <property type="project" value="InterPro"/>
</dbReference>
<evidence type="ECO:0000313" key="4">
    <source>
        <dbReference type="Proteomes" id="UP000501128"/>
    </source>
</evidence>
<feature type="signal peptide" evidence="1">
    <location>
        <begin position="1"/>
        <end position="18"/>
    </location>
</feature>
<keyword evidence="1" id="KW-0732">Signal</keyword>
<evidence type="ECO:0000259" key="2">
    <source>
        <dbReference type="SMART" id="SM00245"/>
    </source>
</evidence>
<dbReference type="InterPro" id="IPR029045">
    <property type="entry name" value="ClpP/crotonase-like_dom_sf"/>
</dbReference>
<organism evidence="3 4">
    <name type="scientific">Spirosoma rhododendri</name>
    <dbReference type="NCBI Taxonomy" id="2728024"/>
    <lineage>
        <taxon>Bacteria</taxon>
        <taxon>Pseudomonadati</taxon>
        <taxon>Bacteroidota</taxon>
        <taxon>Cytophagia</taxon>
        <taxon>Cytophagales</taxon>
        <taxon>Cytophagaceae</taxon>
        <taxon>Spirosoma</taxon>
    </lineage>
</organism>
<dbReference type="SUPFAM" id="SSF52096">
    <property type="entry name" value="ClpP/crotonase"/>
    <property type="match status" value="1"/>
</dbReference>
<feature type="chain" id="PRO_5029714291" description="Tail specific protease domain-containing protein" evidence="1">
    <location>
        <begin position="19"/>
        <end position="339"/>
    </location>
</feature>